<keyword evidence="3" id="KW-1185">Reference proteome</keyword>
<reference evidence="2 3" key="1">
    <citation type="journal article" date="2011" name="J. Gen. Appl. Microbiol.">
        <title>Draft genome sequencing of the enigmatic yeast Saitoella complicata.</title>
        <authorList>
            <person name="Nishida H."/>
            <person name="Hamamoto M."/>
            <person name="Sugiyama J."/>
        </authorList>
    </citation>
    <scope>NUCLEOTIDE SEQUENCE [LARGE SCALE GENOMIC DNA]</scope>
    <source>
        <strain evidence="2 3">NRRL Y-17804</strain>
    </source>
</reference>
<dbReference type="AlphaFoldDB" id="A0A0E9NDB7"/>
<organism evidence="2 3">
    <name type="scientific">Saitoella complicata (strain BCRC 22490 / CBS 7301 / JCM 7358 / NBRC 10748 / NRRL Y-17804)</name>
    <dbReference type="NCBI Taxonomy" id="698492"/>
    <lineage>
        <taxon>Eukaryota</taxon>
        <taxon>Fungi</taxon>
        <taxon>Dikarya</taxon>
        <taxon>Ascomycota</taxon>
        <taxon>Taphrinomycotina</taxon>
        <taxon>Taphrinomycotina incertae sedis</taxon>
        <taxon>Saitoella</taxon>
    </lineage>
</organism>
<sequence length="134" mass="15002">MSMIGNTRSIEEVYQILKAIAAGNSETANDRLDLQLSSIRVRIAVCKQHDRNGQLLKMLWIILCRVDYRLGRLSHAAREQHPCQGSLESSQTHKQGNSVYESAADTDKGKMKHSRIGGENAIINPVEKEKETLT</sequence>
<feature type="region of interest" description="Disordered" evidence="1">
    <location>
        <begin position="82"/>
        <end position="134"/>
    </location>
</feature>
<evidence type="ECO:0000256" key="1">
    <source>
        <dbReference type="SAM" id="MobiDB-lite"/>
    </source>
</evidence>
<accession>A0A0E9NDB7</accession>
<dbReference type="EMBL" id="BACD03000011">
    <property type="protein sequence ID" value="GAO47803.1"/>
    <property type="molecule type" value="Genomic_DNA"/>
</dbReference>
<feature type="compositionally biased region" description="Polar residues" evidence="1">
    <location>
        <begin position="86"/>
        <end position="100"/>
    </location>
</feature>
<proteinExistence type="predicted"/>
<evidence type="ECO:0000313" key="3">
    <source>
        <dbReference type="Proteomes" id="UP000033140"/>
    </source>
</evidence>
<gene>
    <name evidence="2" type="ORF">G7K_2001-t1</name>
</gene>
<evidence type="ECO:0000313" key="2">
    <source>
        <dbReference type="EMBL" id="GAO47803.1"/>
    </source>
</evidence>
<name>A0A0E9NDB7_SAICN</name>
<reference evidence="2 3" key="2">
    <citation type="journal article" date="2014" name="J. Gen. Appl. Microbiol.">
        <title>The early diverging ascomycetous budding yeast Saitoella complicata has three histone deacetylases belonging to the Clr6, Hos2, and Rpd3 lineages.</title>
        <authorList>
            <person name="Nishida H."/>
            <person name="Matsumoto T."/>
            <person name="Kondo S."/>
            <person name="Hamamoto M."/>
            <person name="Yoshikawa H."/>
        </authorList>
    </citation>
    <scope>NUCLEOTIDE SEQUENCE [LARGE SCALE GENOMIC DNA]</scope>
    <source>
        <strain evidence="2 3">NRRL Y-17804</strain>
    </source>
</reference>
<protein>
    <submittedName>
        <fullName evidence="2">Uncharacterized protein</fullName>
    </submittedName>
</protein>
<reference evidence="2 3" key="3">
    <citation type="journal article" date="2015" name="Genome Announc.">
        <title>Draft Genome Sequence of the Archiascomycetous Yeast Saitoella complicata.</title>
        <authorList>
            <person name="Yamauchi K."/>
            <person name="Kondo S."/>
            <person name="Hamamoto M."/>
            <person name="Takahashi Y."/>
            <person name="Ogura Y."/>
            <person name="Hayashi T."/>
            <person name="Nishida H."/>
        </authorList>
    </citation>
    <scope>NUCLEOTIDE SEQUENCE [LARGE SCALE GENOMIC DNA]</scope>
    <source>
        <strain evidence="2 3">NRRL Y-17804</strain>
    </source>
</reference>
<dbReference type="Proteomes" id="UP000033140">
    <property type="component" value="Unassembled WGS sequence"/>
</dbReference>
<comment type="caution">
    <text evidence="2">The sequence shown here is derived from an EMBL/GenBank/DDBJ whole genome shotgun (WGS) entry which is preliminary data.</text>
</comment>